<keyword evidence="3" id="KW-1185">Reference proteome</keyword>
<proteinExistence type="predicted"/>
<dbReference type="EMBL" id="JARBHB010000011">
    <property type="protein sequence ID" value="KAJ8872710.1"/>
    <property type="molecule type" value="Genomic_DNA"/>
</dbReference>
<name>A0ABQ9GL19_9NEOP</name>
<comment type="caution">
    <text evidence="2">The sequence shown here is derived from an EMBL/GenBank/DDBJ whole genome shotgun (WGS) entry which is preliminary data.</text>
</comment>
<evidence type="ECO:0000313" key="2">
    <source>
        <dbReference type="EMBL" id="KAJ8872710.1"/>
    </source>
</evidence>
<sequence>MLGSGLASRRGLNEARIVHPRNAGVEGNRRSPRKPADQRHRPARFPLVKIRECPAGGIGPGSRWGEASSLTAQPHTPLPKSCPHHTACTYGTSSGDPVIILVGTLEFLRVIEVNMERRRNEGAGKREIPEKTRRPTASSGTIPTCERTLKLESRVHFIYRKSESPSSAYPTAFILNAFSLDAFGQISFSLTSFTLNDIAFHGLLLKLRRVGVDVSGQCWVHAQKKSKRPTSSLVYARDMGPWDIGTASYDVRGSRAPISGKASVDRGPRTYFVRERMSQSTRDQRPNLVFGGTIAYSNWTALYTVGDAIRKPLSIPTTVDTVPSDRTQTDDTFSDVLDAQRQVLNSSVRRGDNLHIPTRVAIVIKPEL</sequence>
<feature type="region of interest" description="Disordered" evidence="1">
    <location>
        <begin position="121"/>
        <end position="142"/>
    </location>
</feature>
<organism evidence="2 3">
    <name type="scientific">Dryococelus australis</name>
    <dbReference type="NCBI Taxonomy" id="614101"/>
    <lineage>
        <taxon>Eukaryota</taxon>
        <taxon>Metazoa</taxon>
        <taxon>Ecdysozoa</taxon>
        <taxon>Arthropoda</taxon>
        <taxon>Hexapoda</taxon>
        <taxon>Insecta</taxon>
        <taxon>Pterygota</taxon>
        <taxon>Neoptera</taxon>
        <taxon>Polyneoptera</taxon>
        <taxon>Phasmatodea</taxon>
        <taxon>Verophasmatodea</taxon>
        <taxon>Anareolatae</taxon>
        <taxon>Phasmatidae</taxon>
        <taxon>Eurycanthinae</taxon>
        <taxon>Dryococelus</taxon>
    </lineage>
</organism>
<dbReference type="Proteomes" id="UP001159363">
    <property type="component" value="Chromosome 10"/>
</dbReference>
<gene>
    <name evidence="2" type="ORF">PR048_026323</name>
</gene>
<evidence type="ECO:0000313" key="3">
    <source>
        <dbReference type="Proteomes" id="UP001159363"/>
    </source>
</evidence>
<reference evidence="2 3" key="1">
    <citation type="submission" date="2023-02" db="EMBL/GenBank/DDBJ databases">
        <title>LHISI_Scaffold_Assembly.</title>
        <authorList>
            <person name="Stuart O.P."/>
            <person name="Cleave R."/>
            <person name="Magrath M.J.L."/>
            <person name="Mikheyev A.S."/>
        </authorList>
    </citation>
    <scope>NUCLEOTIDE SEQUENCE [LARGE SCALE GENOMIC DNA]</scope>
    <source>
        <strain evidence="2">Daus_M_001</strain>
        <tissue evidence="2">Leg muscle</tissue>
    </source>
</reference>
<feature type="compositionally biased region" description="Basic and acidic residues" evidence="1">
    <location>
        <begin position="121"/>
        <end position="133"/>
    </location>
</feature>
<feature type="region of interest" description="Disordered" evidence="1">
    <location>
        <begin position="1"/>
        <end position="42"/>
    </location>
</feature>
<accession>A0ABQ9GL19</accession>
<protein>
    <submittedName>
        <fullName evidence="2">Uncharacterized protein</fullName>
    </submittedName>
</protein>
<evidence type="ECO:0000256" key="1">
    <source>
        <dbReference type="SAM" id="MobiDB-lite"/>
    </source>
</evidence>